<dbReference type="SUPFAM" id="SSF55205">
    <property type="entry name" value="EPT/RTPC-like"/>
    <property type="match status" value="1"/>
</dbReference>
<dbReference type="GO" id="GO:0009252">
    <property type="term" value="P:peptidoglycan biosynthetic process"/>
    <property type="evidence" value="ECO:0007669"/>
    <property type="project" value="UniProtKB-KW"/>
</dbReference>
<evidence type="ECO:0000256" key="14">
    <source>
        <dbReference type="ARBA" id="ARBA00042842"/>
    </source>
</evidence>
<dbReference type="InterPro" id="IPR050068">
    <property type="entry name" value="MurA_subfamily"/>
</dbReference>
<comment type="caution">
    <text evidence="17">The sequence shown here is derived from an EMBL/GenBank/DDBJ whole genome shotgun (WGS) entry which is preliminary data.</text>
</comment>
<comment type="catalytic activity">
    <reaction evidence="15">
        <text>phosphoenolpyruvate + UDP-N-acetyl-alpha-D-glucosamine = UDP-N-acetyl-3-O-(1-carboxyvinyl)-alpha-D-glucosamine + phosphate</text>
        <dbReference type="Rhea" id="RHEA:18681"/>
        <dbReference type="ChEBI" id="CHEBI:43474"/>
        <dbReference type="ChEBI" id="CHEBI:57705"/>
        <dbReference type="ChEBI" id="CHEBI:58702"/>
        <dbReference type="ChEBI" id="CHEBI:68483"/>
        <dbReference type="EC" id="2.5.1.7"/>
    </reaction>
</comment>
<protein>
    <recommendedName>
        <fullName evidence="12">UDP-N-acetylglucosamine 1-carboxyvinyltransferase</fullName>
        <ecNumber evidence="11">2.5.1.7</ecNumber>
    </recommendedName>
    <alternativeName>
        <fullName evidence="13">Enoylpyruvate transferase</fullName>
    </alternativeName>
    <alternativeName>
        <fullName evidence="14">UDP-N-acetylglucosamine enolpyruvyl transferase</fullName>
    </alternativeName>
</protein>
<evidence type="ECO:0000256" key="6">
    <source>
        <dbReference type="ARBA" id="ARBA00022960"/>
    </source>
</evidence>
<keyword evidence="5" id="KW-0808">Transferase</keyword>
<dbReference type="NCBIfam" id="NF006873">
    <property type="entry name" value="PRK09369.1"/>
    <property type="match status" value="1"/>
</dbReference>
<evidence type="ECO:0000313" key="17">
    <source>
        <dbReference type="EMBL" id="OGD09867.1"/>
    </source>
</evidence>
<dbReference type="InterPro" id="IPR036968">
    <property type="entry name" value="Enolpyruvate_Tfrase_sf"/>
</dbReference>
<evidence type="ECO:0000259" key="16">
    <source>
        <dbReference type="Pfam" id="PF00275"/>
    </source>
</evidence>
<accession>A0A1F4ZWN7</accession>
<proteinExistence type="inferred from homology"/>
<dbReference type="EMBL" id="MEXR01000020">
    <property type="protein sequence ID" value="OGD09867.1"/>
    <property type="molecule type" value="Genomic_DNA"/>
</dbReference>
<organism evidence="17 18">
    <name type="scientific">Candidatus Amesbacteria bacterium RIFOXYB1_FULL_44_23</name>
    <dbReference type="NCBI Taxonomy" id="1797263"/>
    <lineage>
        <taxon>Bacteria</taxon>
        <taxon>Candidatus Amesiibacteriota</taxon>
    </lineage>
</organism>
<dbReference type="GO" id="GO:0008360">
    <property type="term" value="P:regulation of cell shape"/>
    <property type="evidence" value="ECO:0007669"/>
    <property type="project" value="UniProtKB-KW"/>
</dbReference>
<dbReference type="PANTHER" id="PTHR43783">
    <property type="entry name" value="UDP-N-ACETYLGLUCOSAMINE 1-CARBOXYVINYLTRANSFERASE"/>
    <property type="match status" value="1"/>
</dbReference>
<dbReference type="EC" id="2.5.1.7" evidence="11"/>
<name>A0A1F4ZWN7_9BACT</name>
<gene>
    <name evidence="17" type="ORF">A2397_04790</name>
</gene>
<evidence type="ECO:0000256" key="10">
    <source>
        <dbReference type="ARBA" id="ARBA00038367"/>
    </source>
</evidence>
<keyword evidence="8" id="KW-0131">Cell cycle</keyword>
<evidence type="ECO:0000256" key="9">
    <source>
        <dbReference type="ARBA" id="ARBA00023316"/>
    </source>
</evidence>
<evidence type="ECO:0000313" key="18">
    <source>
        <dbReference type="Proteomes" id="UP000176424"/>
    </source>
</evidence>
<feature type="domain" description="Enolpyruvate transferase" evidence="16">
    <location>
        <begin position="6"/>
        <end position="419"/>
    </location>
</feature>
<dbReference type="PANTHER" id="PTHR43783:SF1">
    <property type="entry name" value="UDP-N-ACETYLGLUCOSAMINE 1-CARBOXYVINYLTRANSFERASE"/>
    <property type="match status" value="1"/>
</dbReference>
<dbReference type="Proteomes" id="UP000176424">
    <property type="component" value="Unassembled WGS sequence"/>
</dbReference>
<evidence type="ECO:0000256" key="3">
    <source>
        <dbReference type="ARBA" id="ARBA00022490"/>
    </source>
</evidence>
<dbReference type="Gene3D" id="3.65.10.10">
    <property type="entry name" value="Enolpyruvate transferase domain"/>
    <property type="match status" value="2"/>
</dbReference>
<dbReference type="InterPro" id="IPR013792">
    <property type="entry name" value="RNA3'P_cycl/enolpyr_Trfase_a/b"/>
</dbReference>
<comment type="subcellular location">
    <subcellularLocation>
        <location evidence="1">Cytoplasm</location>
    </subcellularLocation>
</comment>
<dbReference type="GO" id="GO:0051301">
    <property type="term" value="P:cell division"/>
    <property type="evidence" value="ECO:0007669"/>
    <property type="project" value="UniProtKB-KW"/>
</dbReference>
<dbReference type="GO" id="GO:0005737">
    <property type="term" value="C:cytoplasm"/>
    <property type="evidence" value="ECO:0007669"/>
    <property type="project" value="UniProtKB-SubCell"/>
</dbReference>
<dbReference type="Pfam" id="PF00275">
    <property type="entry name" value="EPSP_synthase"/>
    <property type="match status" value="1"/>
</dbReference>
<evidence type="ECO:0000256" key="7">
    <source>
        <dbReference type="ARBA" id="ARBA00022984"/>
    </source>
</evidence>
<evidence type="ECO:0000256" key="5">
    <source>
        <dbReference type="ARBA" id="ARBA00022679"/>
    </source>
</evidence>
<comment type="pathway">
    <text evidence="2">Cell wall biogenesis; peptidoglycan biosynthesis.</text>
</comment>
<evidence type="ECO:0000256" key="4">
    <source>
        <dbReference type="ARBA" id="ARBA00022618"/>
    </source>
</evidence>
<keyword evidence="6" id="KW-0133">Cell shape</keyword>
<evidence type="ECO:0000256" key="11">
    <source>
        <dbReference type="ARBA" id="ARBA00039108"/>
    </source>
</evidence>
<keyword evidence="7" id="KW-0573">Peptidoglycan synthesis</keyword>
<dbReference type="GO" id="GO:0008760">
    <property type="term" value="F:UDP-N-acetylglucosamine 1-carboxyvinyltransferase activity"/>
    <property type="evidence" value="ECO:0007669"/>
    <property type="project" value="UniProtKB-EC"/>
</dbReference>
<evidence type="ECO:0000256" key="12">
    <source>
        <dbReference type="ARBA" id="ARBA00039754"/>
    </source>
</evidence>
<keyword evidence="3" id="KW-0963">Cytoplasm</keyword>
<dbReference type="AlphaFoldDB" id="A0A1F4ZWN7"/>
<keyword evidence="9" id="KW-0961">Cell wall biogenesis/degradation</keyword>
<dbReference type="GO" id="GO:0071555">
    <property type="term" value="P:cell wall organization"/>
    <property type="evidence" value="ECO:0007669"/>
    <property type="project" value="UniProtKB-KW"/>
</dbReference>
<evidence type="ECO:0000256" key="13">
    <source>
        <dbReference type="ARBA" id="ARBA00042443"/>
    </source>
</evidence>
<evidence type="ECO:0000256" key="2">
    <source>
        <dbReference type="ARBA" id="ARBA00004752"/>
    </source>
</evidence>
<sequence length="429" mass="46454">MTLKIRGGQTLSGTITPSGSKNSAVCLIPASLLFDKPVTFTNVPDITDVARLVEILTHLGSKIVWDKPKCQMTIDNSHASFESIDPQDVTSQKGIRGTTLLWGPLLARFKKCESSEQPAGCTLGARPLDAHFQAFFDLGVTVKTDNSHIYLEAQKAKSGTVWLLETSPTATENAIMLAISLKGTTTIINAATEPNIQDLCNFLNACGARISGIGSSILTLEGGLPLSPVNWSIVSDHYEIGTFLALGAITEGEIRINNAIPQHFTQINREFAKFGLKINYDHDTAILAKGQKPVITKTKSPMIVRAQPWPALPVDMLPLYIPLALAAPNGQVLFHNWMYESGLYWTSELLKLGANVTMCDPHRILITGGNTLKGTSVESPYIIRAAIALTMTAMIAQGETTIQNADSIHRGHPNFVNNLKSLGAQIEEI</sequence>
<dbReference type="InterPro" id="IPR001986">
    <property type="entry name" value="Enolpyruvate_Tfrase_dom"/>
</dbReference>
<comment type="similarity">
    <text evidence="10">Belongs to the EPSP synthase family. MurA subfamily.</text>
</comment>
<dbReference type="STRING" id="1797263.A2397_04790"/>
<evidence type="ECO:0000256" key="1">
    <source>
        <dbReference type="ARBA" id="ARBA00004496"/>
    </source>
</evidence>
<reference evidence="17 18" key="1">
    <citation type="journal article" date="2016" name="Nat. Commun.">
        <title>Thousands of microbial genomes shed light on interconnected biogeochemical processes in an aquifer system.</title>
        <authorList>
            <person name="Anantharaman K."/>
            <person name="Brown C.T."/>
            <person name="Hug L.A."/>
            <person name="Sharon I."/>
            <person name="Castelle C.J."/>
            <person name="Probst A.J."/>
            <person name="Thomas B.C."/>
            <person name="Singh A."/>
            <person name="Wilkins M.J."/>
            <person name="Karaoz U."/>
            <person name="Brodie E.L."/>
            <person name="Williams K.H."/>
            <person name="Hubbard S.S."/>
            <person name="Banfield J.F."/>
        </authorList>
    </citation>
    <scope>NUCLEOTIDE SEQUENCE [LARGE SCALE GENOMIC DNA]</scope>
</reference>
<evidence type="ECO:0000256" key="15">
    <source>
        <dbReference type="ARBA" id="ARBA00047527"/>
    </source>
</evidence>
<keyword evidence="4" id="KW-0132">Cell division</keyword>
<evidence type="ECO:0000256" key="8">
    <source>
        <dbReference type="ARBA" id="ARBA00023306"/>
    </source>
</evidence>